<dbReference type="KEGG" id="pgu:PGUG_03395"/>
<dbReference type="FunCoup" id="A5DJE4">
    <property type="interactions" value="9"/>
</dbReference>
<dbReference type="VEuPathDB" id="FungiDB:PGUG_03395"/>
<evidence type="ECO:0000313" key="2">
    <source>
        <dbReference type="Proteomes" id="UP000001997"/>
    </source>
</evidence>
<dbReference type="GO" id="GO:0009306">
    <property type="term" value="P:protein secretion"/>
    <property type="evidence" value="ECO:0007669"/>
    <property type="project" value="EnsemblFungi"/>
</dbReference>
<dbReference type="InterPro" id="IPR024242">
    <property type="entry name" value="NCE101"/>
</dbReference>
<dbReference type="eggNOG" id="ENOG502SBQ0">
    <property type="taxonomic scope" value="Eukaryota"/>
</dbReference>
<dbReference type="EMBL" id="CH408158">
    <property type="protein sequence ID" value="EDK39297.1"/>
    <property type="molecule type" value="Genomic_DNA"/>
</dbReference>
<dbReference type="RefSeq" id="XP_001484014.1">
    <property type="nucleotide sequence ID" value="XM_001483964.1"/>
</dbReference>
<dbReference type="PANTHER" id="PTHR28011">
    <property type="entry name" value="NON-CLASSICAL EXPORT PROTEIN 1"/>
    <property type="match status" value="1"/>
</dbReference>
<dbReference type="GeneID" id="5126082"/>
<name>A5DJE4_PICGU</name>
<evidence type="ECO:0000313" key="1">
    <source>
        <dbReference type="EMBL" id="EDK39297.1"/>
    </source>
</evidence>
<dbReference type="Pfam" id="PF11654">
    <property type="entry name" value="NCE101"/>
    <property type="match status" value="1"/>
</dbReference>
<dbReference type="OrthoDB" id="2155101at2759"/>
<organism evidence="1 2">
    <name type="scientific">Meyerozyma guilliermondii (strain ATCC 6260 / CBS 566 / DSM 6381 / JCM 1539 / NBRC 10279 / NRRL Y-324)</name>
    <name type="common">Yeast</name>
    <name type="synonym">Candida guilliermondii</name>
    <dbReference type="NCBI Taxonomy" id="294746"/>
    <lineage>
        <taxon>Eukaryota</taxon>
        <taxon>Fungi</taxon>
        <taxon>Dikarya</taxon>
        <taxon>Ascomycota</taxon>
        <taxon>Saccharomycotina</taxon>
        <taxon>Pichiomycetes</taxon>
        <taxon>Debaryomycetaceae</taxon>
        <taxon>Meyerozyma</taxon>
    </lineage>
</organism>
<dbReference type="AlphaFoldDB" id="A5DJE4"/>
<dbReference type="Proteomes" id="UP000001997">
    <property type="component" value="Unassembled WGS sequence"/>
</dbReference>
<evidence type="ECO:0008006" key="3">
    <source>
        <dbReference type="Google" id="ProtNLM"/>
    </source>
</evidence>
<proteinExistence type="predicted"/>
<dbReference type="OMA" id="MQYPYLI"/>
<gene>
    <name evidence="1" type="ORF">PGUG_03395</name>
</gene>
<accession>A5DJE4</accession>
<keyword evidence="2" id="KW-1185">Reference proteome</keyword>
<reference evidence="1 2" key="1">
    <citation type="journal article" date="2009" name="Nature">
        <title>Evolution of pathogenicity and sexual reproduction in eight Candida genomes.</title>
        <authorList>
            <person name="Butler G."/>
            <person name="Rasmussen M.D."/>
            <person name="Lin M.F."/>
            <person name="Santos M.A."/>
            <person name="Sakthikumar S."/>
            <person name="Munro C.A."/>
            <person name="Rheinbay E."/>
            <person name="Grabherr M."/>
            <person name="Forche A."/>
            <person name="Reedy J.L."/>
            <person name="Agrafioti I."/>
            <person name="Arnaud M.B."/>
            <person name="Bates S."/>
            <person name="Brown A.J."/>
            <person name="Brunke S."/>
            <person name="Costanzo M.C."/>
            <person name="Fitzpatrick D.A."/>
            <person name="de Groot P.W."/>
            <person name="Harris D."/>
            <person name="Hoyer L.L."/>
            <person name="Hube B."/>
            <person name="Klis F.M."/>
            <person name="Kodira C."/>
            <person name="Lennard N."/>
            <person name="Logue M.E."/>
            <person name="Martin R."/>
            <person name="Neiman A.M."/>
            <person name="Nikolaou E."/>
            <person name="Quail M.A."/>
            <person name="Quinn J."/>
            <person name="Santos M.C."/>
            <person name="Schmitzberger F.F."/>
            <person name="Sherlock G."/>
            <person name="Shah P."/>
            <person name="Silverstein K.A."/>
            <person name="Skrzypek M.S."/>
            <person name="Soll D."/>
            <person name="Staggs R."/>
            <person name="Stansfield I."/>
            <person name="Stumpf M.P."/>
            <person name="Sudbery P.E."/>
            <person name="Srikantha T."/>
            <person name="Zeng Q."/>
            <person name="Berman J."/>
            <person name="Berriman M."/>
            <person name="Heitman J."/>
            <person name="Gow N.A."/>
            <person name="Lorenz M.C."/>
            <person name="Birren B.W."/>
            <person name="Kellis M."/>
            <person name="Cuomo C.A."/>
        </authorList>
    </citation>
    <scope>NUCLEOTIDE SEQUENCE [LARGE SCALE GENOMIC DNA]</scope>
    <source>
        <strain evidence="2">ATCC 6260 / CBS 566 / DSM 6381 / JCM 1539 / NBRC 10279 / NRRL Y-324</strain>
    </source>
</reference>
<protein>
    <recommendedName>
        <fullName evidence="3">Non-classical export protein 1</fullName>
    </recommendedName>
</protein>
<dbReference type="PANTHER" id="PTHR28011:SF1">
    <property type="entry name" value="NON-CLASSICAL EXPORT PROTEIN 1"/>
    <property type="match status" value="1"/>
</dbReference>
<dbReference type="HOGENOM" id="CLU_188578_1_1_1"/>
<dbReference type="InParanoid" id="A5DJE4"/>
<sequence>MQYKYLISRTVDPILAISIGTAAYYVHEYRHGRPQGHTLNELVTRWYNERNDGEMKN</sequence>